<feature type="region of interest" description="Disordered" evidence="1">
    <location>
        <begin position="153"/>
        <end position="190"/>
    </location>
</feature>
<dbReference type="EMBL" id="VIIS01001641">
    <property type="protein sequence ID" value="KAF0295042.1"/>
    <property type="molecule type" value="Genomic_DNA"/>
</dbReference>
<feature type="compositionally biased region" description="Polar residues" evidence="1">
    <location>
        <begin position="169"/>
        <end position="185"/>
    </location>
</feature>
<evidence type="ECO:0000313" key="2">
    <source>
        <dbReference type="EMBL" id="KAF0295042.1"/>
    </source>
</evidence>
<keyword evidence="3" id="KW-1185">Reference proteome</keyword>
<reference evidence="2 3" key="1">
    <citation type="submission" date="2019-07" db="EMBL/GenBank/DDBJ databases">
        <title>Draft genome assembly of a fouling barnacle, Amphibalanus amphitrite (Darwin, 1854): The first reference genome for Thecostraca.</title>
        <authorList>
            <person name="Kim W."/>
        </authorList>
    </citation>
    <scope>NUCLEOTIDE SEQUENCE [LARGE SCALE GENOMIC DNA]</scope>
    <source>
        <strain evidence="2">SNU_AA5</strain>
        <tissue evidence="2">Soma without cirri and trophi</tissue>
    </source>
</reference>
<protein>
    <submittedName>
        <fullName evidence="2">Uncharacterized protein</fullName>
    </submittedName>
</protein>
<organism evidence="2 3">
    <name type="scientific">Amphibalanus amphitrite</name>
    <name type="common">Striped barnacle</name>
    <name type="synonym">Balanus amphitrite</name>
    <dbReference type="NCBI Taxonomy" id="1232801"/>
    <lineage>
        <taxon>Eukaryota</taxon>
        <taxon>Metazoa</taxon>
        <taxon>Ecdysozoa</taxon>
        <taxon>Arthropoda</taxon>
        <taxon>Crustacea</taxon>
        <taxon>Multicrustacea</taxon>
        <taxon>Cirripedia</taxon>
        <taxon>Thoracica</taxon>
        <taxon>Thoracicalcarea</taxon>
        <taxon>Balanomorpha</taxon>
        <taxon>Balanoidea</taxon>
        <taxon>Balanidae</taxon>
        <taxon>Amphibalaninae</taxon>
        <taxon>Amphibalanus</taxon>
    </lineage>
</organism>
<name>A0A6A4VW49_AMPAM</name>
<gene>
    <name evidence="2" type="ORF">FJT64_007378</name>
</gene>
<dbReference type="AlphaFoldDB" id="A0A6A4VW49"/>
<evidence type="ECO:0000313" key="3">
    <source>
        <dbReference type="Proteomes" id="UP000440578"/>
    </source>
</evidence>
<feature type="region of interest" description="Disordered" evidence="1">
    <location>
        <begin position="47"/>
        <end position="106"/>
    </location>
</feature>
<proteinExistence type="predicted"/>
<sequence>MKQSVSRPTMLPDCRAIQWTDGCRLADGRAGDGAALVPLYRRTAADTNTTDGGASATAPTSPQPTTTGGPTATATPAGTTTAPGVPSTAAGTTTETTASSNHGRGNYRNACFIHRGRYSHADRHNFATTDFPCAYYHTGNNINSINIANDHNSTTNDHNSTTNDHNNTRADNNYSNAHHNGGSQRSHCRRPFLLARHVA</sequence>
<accession>A0A6A4VW49</accession>
<dbReference type="Proteomes" id="UP000440578">
    <property type="component" value="Unassembled WGS sequence"/>
</dbReference>
<feature type="compositionally biased region" description="Low complexity" evidence="1">
    <location>
        <begin position="47"/>
        <end position="100"/>
    </location>
</feature>
<feature type="compositionally biased region" description="Low complexity" evidence="1">
    <location>
        <begin position="153"/>
        <end position="165"/>
    </location>
</feature>
<comment type="caution">
    <text evidence="2">The sequence shown here is derived from an EMBL/GenBank/DDBJ whole genome shotgun (WGS) entry which is preliminary data.</text>
</comment>
<evidence type="ECO:0000256" key="1">
    <source>
        <dbReference type="SAM" id="MobiDB-lite"/>
    </source>
</evidence>